<gene>
    <name evidence="2" type="ORF">ACMD2_13260</name>
</gene>
<organism evidence="2 3">
    <name type="scientific">Ananas comosus</name>
    <name type="common">Pineapple</name>
    <name type="synonym">Ananas ananas</name>
    <dbReference type="NCBI Taxonomy" id="4615"/>
    <lineage>
        <taxon>Eukaryota</taxon>
        <taxon>Viridiplantae</taxon>
        <taxon>Streptophyta</taxon>
        <taxon>Embryophyta</taxon>
        <taxon>Tracheophyta</taxon>
        <taxon>Spermatophyta</taxon>
        <taxon>Magnoliopsida</taxon>
        <taxon>Liliopsida</taxon>
        <taxon>Poales</taxon>
        <taxon>Bromeliaceae</taxon>
        <taxon>Bromelioideae</taxon>
        <taxon>Ananas</taxon>
    </lineage>
</organism>
<feature type="transmembrane region" description="Helical" evidence="1">
    <location>
        <begin position="42"/>
        <end position="63"/>
    </location>
</feature>
<reference evidence="2 3" key="1">
    <citation type="journal article" date="2016" name="DNA Res.">
        <title>The draft genome of MD-2 pineapple using hybrid error correction of long reads.</title>
        <authorList>
            <person name="Redwan R.M."/>
            <person name="Saidin A."/>
            <person name="Kumar S.V."/>
        </authorList>
    </citation>
    <scope>NUCLEOTIDE SEQUENCE [LARGE SCALE GENOMIC DNA]</scope>
    <source>
        <strain evidence="3">cv. MD2</strain>
        <tissue evidence="2">Leaf</tissue>
    </source>
</reference>
<dbReference type="STRING" id="4615.A0A199V9Y3"/>
<comment type="caution">
    <text evidence="2">The sequence shown here is derived from an EMBL/GenBank/DDBJ whole genome shotgun (WGS) entry which is preliminary data.</text>
</comment>
<dbReference type="PANTHER" id="PTHR33709">
    <property type="entry name" value="OSJNBA0035M09.9 PROTEIN"/>
    <property type="match status" value="1"/>
</dbReference>
<dbReference type="AlphaFoldDB" id="A0A199V9Y3"/>
<keyword evidence="1" id="KW-0812">Transmembrane</keyword>
<protein>
    <submittedName>
        <fullName evidence="2">Putative membrane protein</fullName>
    </submittedName>
</protein>
<evidence type="ECO:0000313" key="3">
    <source>
        <dbReference type="Proteomes" id="UP000092600"/>
    </source>
</evidence>
<keyword evidence="1" id="KW-1133">Transmembrane helix</keyword>
<keyword evidence="1" id="KW-0472">Membrane</keyword>
<dbReference type="InterPro" id="IPR040339">
    <property type="entry name" value="At1g16860-like"/>
</dbReference>
<accession>A0A199V9Y3</accession>
<feature type="transmembrane region" description="Helical" evidence="1">
    <location>
        <begin position="70"/>
        <end position="88"/>
    </location>
</feature>
<dbReference type="PANTHER" id="PTHR33709:SF20">
    <property type="entry name" value="OS04G0541900 PROTEIN"/>
    <property type="match status" value="1"/>
</dbReference>
<evidence type="ECO:0000313" key="2">
    <source>
        <dbReference type="EMBL" id="OAY73833.1"/>
    </source>
</evidence>
<dbReference type="EMBL" id="LSRQ01002577">
    <property type="protein sequence ID" value="OAY73833.1"/>
    <property type="molecule type" value="Genomic_DNA"/>
</dbReference>
<sequence length="313" mass="33058">MPRAYGGGGGGGAGAVNDLSASAARGGGCRCGGGGGGGGVPVAVPCVLVPLLLAGLGVAVFILAVVHNALFLAVLLLVSALAFAFFRWNAAASRSNRALVLFLDRFPASDLRSAADGQIVKITGFASCGDVPLVSSYEKVGRCVYTSTLFYKYSGCLPMLANSKIRCLRWDLASVERLALDFYITDAKSGMRALVKAGHNSKVIPLIDENVLVNTTHRNREVSSTLSKWLEERNLSPEAHMIRLEEGYIKEGRSLTVMGILSIKSGVLMIIPPAEPISTGCLLKNFLLPVDFDGLLLKISDPNNFMPGLDASN</sequence>
<evidence type="ECO:0000256" key="1">
    <source>
        <dbReference type="SAM" id="Phobius"/>
    </source>
</evidence>
<proteinExistence type="predicted"/>
<name>A0A199V9Y3_ANACO</name>
<dbReference type="Proteomes" id="UP000092600">
    <property type="component" value="Unassembled WGS sequence"/>
</dbReference>